<protein>
    <submittedName>
        <fullName evidence="7">Branched-chain amino acid ABC transporter, permease protein</fullName>
    </submittedName>
</protein>
<evidence type="ECO:0000313" key="7">
    <source>
        <dbReference type="EMBL" id="EEJ72926.1"/>
    </source>
</evidence>
<sequence length="385" mass="41314">MIKVSAKEKRYLVPLISVIAGFLVGAIIMLIWSYNPITAYASMFSSALGNMNGLGETIREATPLLFTAVGFAIASKAGFFNIGLPGQAQAGWLTSVWVVLANPNMPKYILLPLAIITGALAGAIVAGIAGFLRAYFGTNEVITTIMLNYIVLYVCQYLMQQIMPENLRNGTDTTKNIPSNGSLHLEWLSKMFGDSRINAGIFLGIIAIIVYWFLMKKTTVGFEIKAVGLNPFASRYAGMSAKKNIILSMLLSGAFAGIGGVVQGLGTYQNYFTQTSSIDIGWDGLSVALLGNSTAFGILIAAFLFSILKIGGLGMQTVAGVPYEIVSIVIAAIIFFIAIKYVFDLLFKVKKSATYKHPLKRGQEIGPNNGVDGPNIKLSKEGSTL</sequence>
<dbReference type="eggNOG" id="COG4603">
    <property type="taxonomic scope" value="Bacteria"/>
</dbReference>
<dbReference type="GO" id="GO:0005886">
    <property type="term" value="C:plasma membrane"/>
    <property type="evidence" value="ECO:0007669"/>
    <property type="project" value="UniProtKB-SubCell"/>
</dbReference>
<dbReference type="PANTHER" id="PTHR47089">
    <property type="entry name" value="ABC TRANSPORTER, PERMEASE PROTEIN"/>
    <property type="match status" value="1"/>
</dbReference>
<feature type="transmembrane region" description="Helical" evidence="6">
    <location>
        <begin position="245"/>
        <end position="265"/>
    </location>
</feature>
<evidence type="ECO:0000256" key="6">
    <source>
        <dbReference type="SAM" id="Phobius"/>
    </source>
</evidence>
<organism evidence="7 8">
    <name type="scientific">Lactobacillus ultunensis DSM 16047</name>
    <dbReference type="NCBI Taxonomy" id="525365"/>
    <lineage>
        <taxon>Bacteria</taxon>
        <taxon>Bacillati</taxon>
        <taxon>Bacillota</taxon>
        <taxon>Bacilli</taxon>
        <taxon>Lactobacillales</taxon>
        <taxon>Lactobacillaceae</taxon>
        <taxon>Lactobacillus</taxon>
    </lineage>
</organism>
<feature type="transmembrane region" description="Helical" evidence="6">
    <location>
        <begin position="141"/>
        <end position="159"/>
    </location>
</feature>
<evidence type="ECO:0000256" key="2">
    <source>
        <dbReference type="ARBA" id="ARBA00022475"/>
    </source>
</evidence>
<keyword evidence="3 6" id="KW-0812">Transmembrane</keyword>
<evidence type="ECO:0000256" key="4">
    <source>
        <dbReference type="ARBA" id="ARBA00022989"/>
    </source>
</evidence>
<comment type="subcellular location">
    <subcellularLocation>
        <location evidence="1">Cell membrane</location>
        <topology evidence="1">Multi-pass membrane protein</topology>
    </subcellularLocation>
</comment>
<dbReference type="RefSeq" id="WP_007126441.1">
    <property type="nucleotide sequence ID" value="NZ_AZFO01000014.1"/>
</dbReference>
<dbReference type="Proteomes" id="UP000005583">
    <property type="component" value="Unassembled WGS sequence"/>
</dbReference>
<dbReference type="HOGENOM" id="CLU_040769_0_1_9"/>
<feature type="transmembrane region" description="Helical" evidence="6">
    <location>
        <begin position="320"/>
        <end position="343"/>
    </location>
</feature>
<dbReference type="Pfam" id="PF02653">
    <property type="entry name" value="BPD_transp_2"/>
    <property type="match status" value="1"/>
</dbReference>
<name>C2EKQ5_9LACO</name>
<evidence type="ECO:0000256" key="5">
    <source>
        <dbReference type="ARBA" id="ARBA00023136"/>
    </source>
</evidence>
<comment type="caution">
    <text evidence="7">The sequence shown here is derived from an EMBL/GenBank/DDBJ whole genome shotgun (WGS) entry which is preliminary data.</text>
</comment>
<keyword evidence="2" id="KW-1003">Cell membrane</keyword>
<feature type="transmembrane region" description="Helical" evidence="6">
    <location>
        <begin position="197"/>
        <end position="215"/>
    </location>
</feature>
<dbReference type="PANTHER" id="PTHR47089:SF1">
    <property type="entry name" value="GUANOSINE ABC TRANSPORTER PERMEASE PROTEIN NUPP"/>
    <property type="match status" value="1"/>
</dbReference>
<dbReference type="EMBL" id="ACGU01000013">
    <property type="protein sequence ID" value="EEJ72926.1"/>
    <property type="molecule type" value="Genomic_DNA"/>
</dbReference>
<dbReference type="CDD" id="cd06580">
    <property type="entry name" value="TM_PBP1_transp_TpRbsC_like"/>
    <property type="match status" value="1"/>
</dbReference>
<keyword evidence="8" id="KW-1185">Reference proteome</keyword>
<evidence type="ECO:0000256" key="3">
    <source>
        <dbReference type="ARBA" id="ARBA00022692"/>
    </source>
</evidence>
<gene>
    <name evidence="7" type="ORF">HMPREF0548_0251</name>
</gene>
<feature type="transmembrane region" description="Helical" evidence="6">
    <location>
        <begin position="12"/>
        <end position="34"/>
    </location>
</feature>
<keyword evidence="4 6" id="KW-1133">Transmembrane helix</keyword>
<evidence type="ECO:0000313" key="8">
    <source>
        <dbReference type="Proteomes" id="UP000005583"/>
    </source>
</evidence>
<feature type="transmembrane region" description="Helical" evidence="6">
    <location>
        <begin position="108"/>
        <end position="129"/>
    </location>
</feature>
<accession>C2EKQ5</accession>
<keyword evidence="5 6" id="KW-0472">Membrane</keyword>
<feature type="transmembrane region" description="Helical" evidence="6">
    <location>
        <begin position="285"/>
        <end position="308"/>
    </location>
</feature>
<dbReference type="GO" id="GO:0022857">
    <property type="term" value="F:transmembrane transporter activity"/>
    <property type="evidence" value="ECO:0007669"/>
    <property type="project" value="InterPro"/>
</dbReference>
<dbReference type="STRING" id="525365.HMPREF0548_0251"/>
<dbReference type="AlphaFoldDB" id="C2EKQ5"/>
<proteinExistence type="predicted"/>
<dbReference type="InterPro" id="IPR001851">
    <property type="entry name" value="ABC_transp_permease"/>
</dbReference>
<dbReference type="OrthoDB" id="45037at2"/>
<reference evidence="7 8" key="1">
    <citation type="submission" date="2009-01" db="EMBL/GenBank/DDBJ databases">
        <authorList>
            <person name="Qin X."/>
            <person name="Bachman B."/>
            <person name="Battles P."/>
            <person name="Bell A."/>
            <person name="Bess C."/>
            <person name="Bickham C."/>
            <person name="Chaboub L."/>
            <person name="Chen D."/>
            <person name="Coyle M."/>
            <person name="Deiros D.R."/>
            <person name="Dinh H."/>
            <person name="Forbes L."/>
            <person name="Fowler G."/>
            <person name="Francisco L."/>
            <person name="Fu Q."/>
            <person name="Gubbala S."/>
            <person name="Hale W."/>
            <person name="Han Y."/>
            <person name="Hemphill L."/>
            <person name="Highlander S.K."/>
            <person name="Hirani K."/>
            <person name="Hogues M."/>
            <person name="Jackson L."/>
            <person name="Jakkamsetti A."/>
            <person name="Javaid M."/>
            <person name="Jiang H."/>
            <person name="Korchina V."/>
            <person name="Kovar C."/>
            <person name="Lara F."/>
            <person name="Lee S."/>
            <person name="Mata R."/>
            <person name="Mathew T."/>
            <person name="Moen C."/>
            <person name="Morales K."/>
            <person name="Munidasa M."/>
            <person name="Nazareth L."/>
            <person name="Ngo R."/>
            <person name="Nguyen L."/>
            <person name="Okwuonu G."/>
            <person name="Ongeri F."/>
            <person name="Patil S."/>
            <person name="Petrosino J."/>
            <person name="Pham C."/>
            <person name="Pham P."/>
            <person name="Pu L.-L."/>
            <person name="Puazo M."/>
            <person name="Raj R."/>
            <person name="Reid J."/>
            <person name="Rouhana J."/>
            <person name="Saada N."/>
            <person name="Shang Y."/>
            <person name="Simmons D."/>
            <person name="Thornton R."/>
            <person name="Warren J."/>
            <person name="Weissenberger G."/>
            <person name="Zhang J."/>
            <person name="Zhang L."/>
            <person name="Zhou C."/>
            <person name="Zhu D."/>
            <person name="Muzny D."/>
            <person name="Worley K."/>
            <person name="Gibbs R."/>
        </authorList>
    </citation>
    <scope>NUCLEOTIDE SEQUENCE [LARGE SCALE GENOMIC DNA]</scope>
    <source>
        <strain evidence="7 8">DSM 16047</strain>
    </source>
</reference>
<evidence type="ECO:0000256" key="1">
    <source>
        <dbReference type="ARBA" id="ARBA00004651"/>
    </source>
</evidence>
<dbReference type="PATRIC" id="fig|525365.8.peg.366"/>